<feature type="transmembrane region" description="Helical" evidence="1">
    <location>
        <begin position="16"/>
        <end position="38"/>
    </location>
</feature>
<keyword evidence="1" id="KW-0472">Membrane</keyword>
<reference evidence="2 3" key="1">
    <citation type="submission" date="2018-06" db="EMBL/GenBank/DDBJ databases">
        <title>Freshwater and sediment microbial communities from various areas in North America, analyzing microbe dynamics in response to fracking.</title>
        <authorList>
            <person name="Lamendella R."/>
        </authorList>
    </citation>
    <scope>NUCLEOTIDE SEQUENCE [LARGE SCALE GENOMIC DNA]</scope>
    <source>
        <strain evidence="2 3">14_TX</strain>
    </source>
</reference>
<dbReference type="Proteomes" id="UP000252731">
    <property type="component" value="Unassembled WGS sequence"/>
</dbReference>
<dbReference type="AlphaFoldDB" id="A0A366JND9"/>
<sequence>VISIAYKREEISVLKYRVLAASFIVIGILIALVLPFGYQRIFDIIL</sequence>
<organism evidence="2 3">
    <name type="scientific">Cytobacillus firmus</name>
    <name type="common">Bacillus firmus</name>
    <dbReference type="NCBI Taxonomy" id="1399"/>
    <lineage>
        <taxon>Bacteria</taxon>
        <taxon>Bacillati</taxon>
        <taxon>Bacillota</taxon>
        <taxon>Bacilli</taxon>
        <taxon>Bacillales</taxon>
        <taxon>Bacillaceae</taxon>
        <taxon>Cytobacillus</taxon>
    </lineage>
</organism>
<evidence type="ECO:0000313" key="3">
    <source>
        <dbReference type="Proteomes" id="UP000252731"/>
    </source>
</evidence>
<gene>
    <name evidence="2" type="ORF">DFO70_1131</name>
</gene>
<accession>A0A366JND9</accession>
<feature type="non-terminal residue" evidence="2">
    <location>
        <position position="1"/>
    </location>
</feature>
<keyword evidence="3" id="KW-1185">Reference proteome</keyword>
<protein>
    <submittedName>
        <fullName evidence="2">Uncharacterized protein</fullName>
    </submittedName>
</protein>
<proteinExistence type="predicted"/>
<name>A0A366JND9_CYTFI</name>
<dbReference type="EMBL" id="QNSF01000013">
    <property type="protein sequence ID" value="RBP88678.1"/>
    <property type="molecule type" value="Genomic_DNA"/>
</dbReference>
<comment type="caution">
    <text evidence="2">The sequence shown here is derived from an EMBL/GenBank/DDBJ whole genome shotgun (WGS) entry which is preliminary data.</text>
</comment>
<keyword evidence="1" id="KW-1133">Transmembrane helix</keyword>
<keyword evidence="1" id="KW-0812">Transmembrane</keyword>
<evidence type="ECO:0000313" key="2">
    <source>
        <dbReference type="EMBL" id="RBP88678.1"/>
    </source>
</evidence>
<evidence type="ECO:0000256" key="1">
    <source>
        <dbReference type="SAM" id="Phobius"/>
    </source>
</evidence>